<evidence type="ECO:0000256" key="7">
    <source>
        <dbReference type="SAM" id="MobiDB-lite"/>
    </source>
</evidence>
<comment type="cofactor">
    <cofactor evidence="5">
        <name>heme</name>
        <dbReference type="ChEBI" id="CHEBI:30413"/>
    </cofactor>
</comment>
<dbReference type="Gene3D" id="1.10.630.10">
    <property type="entry name" value="Cytochrome P450"/>
    <property type="match status" value="1"/>
</dbReference>
<evidence type="ECO:0000256" key="4">
    <source>
        <dbReference type="ARBA" id="ARBA00023004"/>
    </source>
</evidence>
<dbReference type="GO" id="GO:0005506">
    <property type="term" value="F:iron ion binding"/>
    <property type="evidence" value="ECO:0007669"/>
    <property type="project" value="InterPro"/>
</dbReference>
<dbReference type="PRINTS" id="PR00385">
    <property type="entry name" value="P450"/>
</dbReference>
<dbReference type="InterPro" id="IPR036396">
    <property type="entry name" value="Cyt_P450_sf"/>
</dbReference>
<feature type="region of interest" description="Disordered" evidence="7">
    <location>
        <begin position="521"/>
        <end position="565"/>
    </location>
</feature>
<evidence type="ECO:0000256" key="3">
    <source>
        <dbReference type="ARBA" id="ARBA00023002"/>
    </source>
</evidence>
<feature type="binding site" description="axial binding residue" evidence="5">
    <location>
        <position position="461"/>
    </location>
    <ligand>
        <name>heme</name>
        <dbReference type="ChEBI" id="CHEBI:30413"/>
    </ligand>
    <ligandPart>
        <name>Fe</name>
        <dbReference type="ChEBI" id="CHEBI:18248"/>
    </ligandPart>
</feature>
<keyword evidence="3 6" id="KW-0560">Oxidoreductase</keyword>
<dbReference type="PROSITE" id="PS51257">
    <property type="entry name" value="PROKAR_LIPOPROTEIN"/>
    <property type="match status" value="1"/>
</dbReference>
<keyword evidence="5 6" id="KW-0349">Heme</keyword>
<sequence length="565" mass="61270">MARELVDMAVRFLREYVRASDLAVAAAVLFACSAARSRLATKPGAPMLWPVFGILPALFAHFDDLYDWGSATLARAGGTFPYRGMWGGGSKGVITSVPANVEHVLKTNFANYPKGPYYRERFAELLGDGIFNADGDAWRAQRRAASAEMHSARFIEFSAATIAGLVRGKLVPLLEALAERGAAVDLQDVLLRFTFDNICAAAFGVDAGCLAEGLPDVPFARAFERATELSLARFVTPPFVWKAKRLLGVGSERALVEATRAVRGFAERTVAERRAELSKTGALAGRCDLLSRLMSSPPPPDCPGGFSDEFLRDFCISFILAGRDTSSVALAWFFWLLASHPDVESRVLADIARAGGSDATGGGSRMEYLHAALTESMRLYPPVPADFKEALEDDVLPDGTAVRAGQRVIYYTYAMGRDKASWGPDCLEFRPERWLDGRGAFAGGAESPYKYAVFNAGPRLCVGKRFAYAQMKAVAAAVLARFRVEVLPGQAEAVRPKLNTTLYMRRGLMVRFAAREQRHEPGRAVPAAGGCSIKRGRPKAAIERDGSVRASRIGEEETDVGTTTS</sequence>
<accession>A0A8T0X015</accession>
<dbReference type="CDD" id="cd11064">
    <property type="entry name" value="CYP86A"/>
    <property type="match status" value="1"/>
</dbReference>
<comment type="similarity">
    <text evidence="1 6">Belongs to the cytochrome P450 family.</text>
</comment>
<dbReference type="PRINTS" id="PR00463">
    <property type="entry name" value="EP450I"/>
</dbReference>
<keyword evidence="2 5" id="KW-0479">Metal-binding</keyword>
<reference evidence="8 9" key="1">
    <citation type="submission" date="2020-05" db="EMBL/GenBank/DDBJ databases">
        <title>WGS assembly of Panicum virgatum.</title>
        <authorList>
            <person name="Lovell J.T."/>
            <person name="Jenkins J."/>
            <person name="Shu S."/>
            <person name="Juenger T.E."/>
            <person name="Schmutz J."/>
        </authorList>
    </citation>
    <scope>NUCLEOTIDE SEQUENCE [LARGE SCALE GENOMIC DNA]</scope>
    <source>
        <strain evidence="9">cv. AP13</strain>
    </source>
</reference>
<dbReference type="GO" id="GO:0006629">
    <property type="term" value="P:lipid metabolic process"/>
    <property type="evidence" value="ECO:0007669"/>
    <property type="project" value="UniProtKB-ARBA"/>
</dbReference>
<dbReference type="Proteomes" id="UP000823388">
    <property type="component" value="Chromosome 1N"/>
</dbReference>
<evidence type="ECO:0000313" key="9">
    <source>
        <dbReference type="Proteomes" id="UP000823388"/>
    </source>
</evidence>
<dbReference type="PROSITE" id="PS00086">
    <property type="entry name" value="CYTOCHROME_P450"/>
    <property type="match status" value="1"/>
</dbReference>
<dbReference type="OrthoDB" id="1470350at2759"/>
<evidence type="ECO:0000256" key="1">
    <source>
        <dbReference type="ARBA" id="ARBA00010617"/>
    </source>
</evidence>
<dbReference type="GO" id="GO:0020037">
    <property type="term" value="F:heme binding"/>
    <property type="evidence" value="ECO:0007669"/>
    <property type="project" value="InterPro"/>
</dbReference>
<dbReference type="SUPFAM" id="SSF48264">
    <property type="entry name" value="Cytochrome P450"/>
    <property type="match status" value="1"/>
</dbReference>
<feature type="compositionally biased region" description="Basic and acidic residues" evidence="7">
    <location>
        <begin position="540"/>
        <end position="555"/>
    </location>
</feature>
<name>A0A8T0X015_PANVG</name>
<dbReference type="InterPro" id="IPR001128">
    <property type="entry name" value="Cyt_P450"/>
</dbReference>
<dbReference type="GO" id="GO:0016705">
    <property type="term" value="F:oxidoreductase activity, acting on paired donors, with incorporation or reduction of molecular oxygen"/>
    <property type="evidence" value="ECO:0007669"/>
    <property type="project" value="InterPro"/>
</dbReference>
<keyword evidence="6" id="KW-0503">Monooxygenase</keyword>
<dbReference type="EMBL" id="CM029038">
    <property type="protein sequence ID" value="KAG2652047.1"/>
    <property type="molecule type" value="Genomic_DNA"/>
</dbReference>
<evidence type="ECO:0000313" key="8">
    <source>
        <dbReference type="EMBL" id="KAG2652047.1"/>
    </source>
</evidence>
<dbReference type="Pfam" id="PF00067">
    <property type="entry name" value="p450"/>
    <property type="match status" value="1"/>
</dbReference>
<gene>
    <name evidence="8" type="ORF">PVAP13_1NG330000</name>
</gene>
<keyword evidence="4 5" id="KW-0408">Iron</keyword>
<organism evidence="8 9">
    <name type="scientific">Panicum virgatum</name>
    <name type="common">Blackwell switchgrass</name>
    <dbReference type="NCBI Taxonomy" id="38727"/>
    <lineage>
        <taxon>Eukaryota</taxon>
        <taxon>Viridiplantae</taxon>
        <taxon>Streptophyta</taxon>
        <taxon>Embryophyta</taxon>
        <taxon>Tracheophyta</taxon>
        <taxon>Spermatophyta</taxon>
        <taxon>Magnoliopsida</taxon>
        <taxon>Liliopsida</taxon>
        <taxon>Poales</taxon>
        <taxon>Poaceae</taxon>
        <taxon>PACMAD clade</taxon>
        <taxon>Panicoideae</taxon>
        <taxon>Panicodae</taxon>
        <taxon>Paniceae</taxon>
        <taxon>Panicinae</taxon>
        <taxon>Panicum</taxon>
        <taxon>Panicum sect. Hiantes</taxon>
    </lineage>
</organism>
<dbReference type="PANTHER" id="PTHR24296">
    <property type="entry name" value="CYTOCHROME P450"/>
    <property type="match status" value="1"/>
</dbReference>
<dbReference type="AlphaFoldDB" id="A0A8T0X015"/>
<evidence type="ECO:0000256" key="6">
    <source>
        <dbReference type="RuleBase" id="RU000461"/>
    </source>
</evidence>
<evidence type="ECO:0000256" key="2">
    <source>
        <dbReference type="ARBA" id="ARBA00022723"/>
    </source>
</evidence>
<keyword evidence="9" id="KW-1185">Reference proteome</keyword>
<protein>
    <submittedName>
        <fullName evidence="8">Uncharacterized protein</fullName>
    </submittedName>
</protein>
<proteinExistence type="inferred from homology"/>
<dbReference type="InterPro" id="IPR002401">
    <property type="entry name" value="Cyt_P450_E_grp-I"/>
</dbReference>
<dbReference type="GO" id="GO:0004497">
    <property type="term" value="F:monooxygenase activity"/>
    <property type="evidence" value="ECO:0007669"/>
    <property type="project" value="UniProtKB-KW"/>
</dbReference>
<comment type="caution">
    <text evidence="8">The sequence shown here is derived from an EMBL/GenBank/DDBJ whole genome shotgun (WGS) entry which is preliminary data.</text>
</comment>
<dbReference type="InterPro" id="IPR017972">
    <property type="entry name" value="Cyt_P450_CS"/>
</dbReference>
<evidence type="ECO:0000256" key="5">
    <source>
        <dbReference type="PIRSR" id="PIRSR602401-1"/>
    </source>
</evidence>